<proteinExistence type="predicted"/>
<evidence type="ECO:0000313" key="3">
    <source>
        <dbReference type="Proteomes" id="UP000050867"/>
    </source>
</evidence>
<dbReference type="EMBL" id="LLZU01000036">
    <property type="protein sequence ID" value="KRV47478.1"/>
    <property type="molecule type" value="Genomic_DNA"/>
</dbReference>
<keyword evidence="3" id="KW-1185">Reference proteome</keyword>
<dbReference type="STRING" id="76728.AQ490_06095"/>
<sequence length="286" mass="30840">MDLPSRALSIRQPWADAIVYGGKHAENRGWAPPSTAIGAPLLVHASQHPIPGALPANVTAAWPGTLGAIIGTVQLTGVHRATGGCCAPWGEPDAWHWELTQPRPLPDPIPCPGRLRLWTPPPQVLQQLAHATPTASAASVPYHDAHTPYIRAVTKALVALGVAIHDWDTMPDDPRTTHITLDTGPATAAYGDADVGLLWSEESGWAIAWDTRESGRYSALADLGTDVLPTPQAVAELARDALTTRPAPLRGRWATYRDFGDNDDLADRLTIYHDEPHVRRSTKPPF</sequence>
<dbReference type="Gene3D" id="2.30.130.30">
    <property type="entry name" value="Hypothetical protein"/>
    <property type="match status" value="1"/>
</dbReference>
<comment type="caution">
    <text evidence="2">The sequence shown here is derived from an EMBL/GenBank/DDBJ whole genome shotgun (WGS) entry which is preliminary data.</text>
</comment>
<dbReference type="InterPro" id="IPR046259">
    <property type="entry name" value="DUF6292"/>
</dbReference>
<dbReference type="OrthoDB" id="359066at2"/>
<evidence type="ECO:0000259" key="1">
    <source>
        <dbReference type="Pfam" id="PF19809"/>
    </source>
</evidence>
<reference evidence="2 3" key="1">
    <citation type="submission" date="2015-10" db="EMBL/GenBank/DDBJ databases">
        <title>Draft genome sequence of pyrrolomycin-producing Streptomyces vitaminophilus.</title>
        <authorList>
            <person name="Graham D.E."/>
            <person name="Mahan K.M."/>
            <person name="Klingeman D.M."/>
            <person name="Hettich R.L."/>
            <person name="Parry R.J."/>
        </authorList>
    </citation>
    <scope>NUCLEOTIDE SEQUENCE [LARGE SCALE GENOMIC DNA]</scope>
    <source>
        <strain evidence="2 3">ATCC 31673</strain>
    </source>
</reference>
<dbReference type="SUPFAM" id="SSF88697">
    <property type="entry name" value="PUA domain-like"/>
    <property type="match status" value="1"/>
</dbReference>
<dbReference type="Proteomes" id="UP000050867">
    <property type="component" value="Unassembled WGS sequence"/>
</dbReference>
<dbReference type="InterPro" id="IPR015947">
    <property type="entry name" value="PUA-like_sf"/>
</dbReference>
<accession>A0A0T6LN05</accession>
<protein>
    <recommendedName>
        <fullName evidence="1">DUF6292 domain-containing protein</fullName>
    </recommendedName>
</protein>
<feature type="domain" description="DUF6292" evidence="1">
    <location>
        <begin position="149"/>
        <end position="239"/>
    </location>
</feature>
<dbReference type="Pfam" id="PF19809">
    <property type="entry name" value="DUF6292"/>
    <property type="match status" value="1"/>
</dbReference>
<evidence type="ECO:0000313" key="2">
    <source>
        <dbReference type="EMBL" id="KRV47478.1"/>
    </source>
</evidence>
<dbReference type="RefSeq" id="WP_058032930.1">
    <property type="nucleotide sequence ID" value="NZ_LLZU01000036.1"/>
</dbReference>
<name>A0A0T6LN05_WENVI</name>
<dbReference type="AlphaFoldDB" id="A0A0T6LN05"/>
<gene>
    <name evidence="2" type="ORF">AQ490_06095</name>
</gene>
<organism evidence="2 3">
    <name type="scientific">Wenjunlia vitaminophila</name>
    <name type="common">Streptomyces vitaminophilus</name>
    <dbReference type="NCBI Taxonomy" id="76728"/>
    <lineage>
        <taxon>Bacteria</taxon>
        <taxon>Bacillati</taxon>
        <taxon>Actinomycetota</taxon>
        <taxon>Actinomycetes</taxon>
        <taxon>Kitasatosporales</taxon>
        <taxon>Streptomycetaceae</taxon>
        <taxon>Wenjunlia</taxon>
    </lineage>
</organism>